<gene>
    <name evidence="2" type="ORF">OVA965_LOCUS26705</name>
    <name evidence="3" type="ORF">TMI583_LOCUS27446</name>
</gene>
<dbReference type="PANTHER" id="PTHR43319">
    <property type="entry name" value="BETA-LACTAMASE-RELATED"/>
    <property type="match status" value="1"/>
</dbReference>
<dbReference type="EMBL" id="CAJNOK010017250">
    <property type="protein sequence ID" value="CAF1260462.1"/>
    <property type="molecule type" value="Genomic_DNA"/>
</dbReference>
<sequence>MIHTLEQQQPLWTPGTVHGYHAVTYGWLAGELVRRTDPKKRSLGQFIKDEIASRTQIEFYIGLPPEIQYRVSPVVPYPDVKKILNETMLTLFTVWNDPGIHQAEIPAAIGITNAWSIARLYASLIGDLDDGPEQRLLTDEILKRATMSNTPLNEMDLVLQYHSSFGMGFHQFDQALPAFAPGTFGHHGKKENSDQIT</sequence>
<dbReference type="Proteomes" id="UP000677228">
    <property type="component" value="Unassembled WGS sequence"/>
</dbReference>
<dbReference type="AlphaFoldDB" id="A0A8S2EMU6"/>
<accession>A0A8S2EMU6</accession>
<dbReference type="InterPro" id="IPR001466">
    <property type="entry name" value="Beta-lactam-related"/>
</dbReference>
<organism evidence="2 4">
    <name type="scientific">Didymodactylos carnosus</name>
    <dbReference type="NCBI Taxonomy" id="1234261"/>
    <lineage>
        <taxon>Eukaryota</taxon>
        <taxon>Metazoa</taxon>
        <taxon>Spiralia</taxon>
        <taxon>Gnathifera</taxon>
        <taxon>Rotifera</taxon>
        <taxon>Eurotatoria</taxon>
        <taxon>Bdelloidea</taxon>
        <taxon>Philodinida</taxon>
        <taxon>Philodinidae</taxon>
        <taxon>Didymodactylos</taxon>
    </lineage>
</organism>
<comment type="caution">
    <text evidence="2">The sequence shown here is derived from an EMBL/GenBank/DDBJ whole genome shotgun (WGS) entry which is preliminary data.</text>
</comment>
<dbReference type="Pfam" id="PF00144">
    <property type="entry name" value="Beta-lactamase"/>
    <property type="match status" value="1"/>
</dbReference>
<dbReference type="InterPro" id="IPR012338">
    <property type="entry name" value="Beta-lactam/transpept-like"/>
</dbReference>
<evidence type="ECO:0000313" key="4">
    <source>
        <dbReference type="Proteomes" id="UP000677228"/>
    </source>
</evidence>
<name>A0A8S2EMU6_9BILA</name>
<evidence type="ECO:0000313" key="2">
    <source>
        <dbReference type="EMBL" id="CAF1260462.1"/>
    </source>
</evidence>
<evidence type="ECO:0000313" key="3">
    <source>
        <dbReference type="EMBL" id="CAF4067123.1"/>
    </source>
</evidence>
<dbReference type="Proteomes" id="UP000682733">
    <property type="component" value="Unassembled WGS sequence"/>
</dbReference>
<feature type="domain" description="Beta-lactamase-related" evidence="1">
    <location>
        <begin position="2"/>
        <end position="188"/>
    </location>
</feature>
<dbReference type="PANTHER" id="PTHR43319:SF3">
    <property type="entry name" value="BETA-LACTAMASE-RELATED DOMAIN-CONTAINING PROTEIN"/>
    <property type="match status" value="1"/>
</dbReference>
<dbReference type="SUPFAM" id="SSF56601">
    <property type="entry name" value="beta-lactamase/transpeptidase-like"/>
    <property type="match status" value="1"/>
</dbReference>
<proteinExistence type="predicted"/>
<dbReference type="Gene3D" id="3.40.710.10">
    <property type="entry name" value="DD-peptidase/beta-lactamase superfamily"/>
    <property type="match status" value="1"/>
</dbReference>
<dbReference type="EMBL" id="CAJOBA010038805">
    <property type="protein sequence ID" value="CAF4067123.1"/>
    <property type="molecule type" value="Genomic_DNA"/>
</dbReference>
<reference evidence="2" key="1">
    <citation type="submission" date="2021-02" db="EMBL/GenBank/DDBJ databases">
        <authorList>
            <person name="Nowell W R."/>
        </authorList>
    </citation>
    <scope>NUCLEOTIDE SEQUENCE</scope>
</reference>
<evidence type="ECO:0000259" key="1">
    <source>
        <dbReference type="Pfam" id="PF00144"/>
    </source>
</evidence>
<dbReference type="InterPro" id="IPR052907">
    <property type="entry name" value="Beta-lactamase/esterase"/>
</dbReference>
<protein>
    <recommendedName>
        <fullName evidence="1">Beta-lactamase-related domain-containing protein</fullName>
    </recommendedName>
</protein>